<dbReference type="OrthoDB" id="4022827at2759"/>
<gene>
    <name evidence="3" type="ORF">CANTEDRAFT_114264</name>
</gene>
<proteinExistence type="predicted"/>
<keyword evidence="2" id="KW-0472">Membrane</keyword>
<dbReference type="GeneID" id="18247346"/>
<protein>
    <submittedName>
        <fullName evidence="3">Uncharacterized protein</fullName>
    </submittedName>
</protein>
<keyword evidence="2" id="KW-0812">Transmembrane</keyword>
<dbReference type="HOGENOM" id="CLU_641094_0_0_1"/>
<evidence type="ECO:0000256" key="2">
    <source>
        <dbReference type="SAM" id="Phobius"/>
    </source>
</evidence>
<dbReference type="KEGG" id="cten:18247346"/>
<feature type="transmembrane region" description="Helical" evidence="2">
    <location>
        <begin position="158"/>
        <end position="179"/>
    </location>
</feature>
<evidence type="ECO:0000313" key="3">
    <source>
        <dbReference type="EMBL" id="EGV64196.1"/>
    </source>
</evidence>
<evidence type="ECO:0000313" key="4">
    <source>
        <dbReference type="Proteomes" id="UP000000707"/>
    </source>
</evidence>
<accession>G3B3N9</accession>
<feature type="compositionally biased region" description="Pro residues" evidence="1">
    <location>
        <begin position="94"/>
        <end position="103"/>
    </location>
</feature>
<dbReference type="AlphaFoldDB" id="G3B3N9"/>
<evidence type="ECO:0000256" key="1">
    <source>
        <dbReference type="SAM" id="MobiDB-lite"/>
    </source>
</evidence>
<dbReference type="RefSeq" id="XP_006686510.1">
    <property type="nucleotide sequence ID" value="XM_006686447.1"/>
</dbReference>
<dbReference type="eggNOG" id="ENOG502T4GY">
    <property type="taxonomic scope" value="Eukaryota"/>
</dbReference>
<dbReference type="EMBL" id="GL996521">
    <property type="protein sequence ID" value="EGV64196.1"/>
    <property type="molecule type" value="Genomic_DNA"/>
</dbReference>
<feature type="compositionally biased region" description="Polar residues" evidence="1">
    <location>
        <begin position="67"/>
        <end position="86"/>
    </location>
</feature>
<reference evidence="3 4" key="1">
    <citation type="journal article" date="2011" name="Proc. Natl. Acad. Sci. U.S.A.">
        <title>Comparative genomics of xylose-fermenting fungi for enhanced biofuel production.</title>
        <authorList>
            <person name="Wohlbach D.J."/>
            <person name="Kuo A."/>
            <person name="Sato T.K."/>
            <person name="Potts K.M."/>
            <person name="Salamov A.A."/>
            <person name="LaButti K.M."/>
            <person name="Sun H."/>
            <person name="Clum A."/>
            <person name="Pangilinan J.L."/>
            <person name="Lindquist E.A."/>
            <person name="Lucas S."/>
            <person name="Lapidus A."/>
            <person name="Jin M."/>
            <person name="Gunawan C."/>
            <person name="Balan V."/>
            <person name="Dale B.E."/>
            <person name="Jeffries T.W."/>
            <person name="Zinkel R."/>
            <person name="Barry K.W."/>
            <person name="Grigoriev I.V."/>
            <person name="Gasch A.P."/>
        </authorList>
    </citation>
    <scope>NUCLEOTIDE SEQUENCE [LARGE SCALE GENOMIC DNA]</scope>
    <source>
        <strain evidence="4">ATCC 10573 / BCRC 21748 / CBS 615 / JCM 9827 / NBRC 10315 / NRRL Y-1498 / VKM Y-70</strain>
    </source>
</reference>
<feature type="transmembrane region" description="Helical" evidence="2">
    <location>
        <begin position="185"/>
        <end position="205"/>
    </location>
</feature>
<feature type="region of interest" description="Disordered" evidence="1">
    <location>
        <begin position="264"/>
        <end position="337"/>
    </location>
</feature>
<keyword evidence="2" id="KW-1133">Transmembrane helix</keyword>
<dbReference type="Proteomes" id="UP000000707">
    <property type="component" value="Unassembled WGS sequence"/>
</dbReference>
<feature type="region of interest" description="Disordered" evidence="1">
    <location>
        <begin position="66"/>
        <end position="106"/>
    </location>
</feature>
<organism evidence="4">
    <name type="scientific">Candida tenuis (strain ATCC 10573 / BCRC 21748 / CBS 615 / JCM 9827 / NBRC 10315 / NRRL Y-1498 / VKM Y-70)</name>
    <name type="common">Yeast</name>
    <name type="synonym">Yamadazyma tenuis</name>
    <dbReference type="NCBI Taxonomy" id="590646"/>
    <lineage>
        <taxon>Eukaryota</taxon>
        <taxon>Fungi</taxon>
        <taxon>Dikarya</taxon>
        <taxon>Ascomycota</taxon>
        <taxon>Saccharomycotina</taxon>
        <taxon>Pichiomycetes</taxon>
        <taxon>Debaryomycetaceae</taxon>
        <taxon>Yamadazyma</taxon>
    </lineage>
</organism>
<dbReference type="STRING" id="590646.G3B3N9"/>
<feature type="compositionally biased region" description="Low complexity" evidence="1">
    <location>
        <begin position="272"/>
        <end position="283"/>
    </location>
</feature>
<keyword evidence="4" id="KW-1185">Reference proteome</keyword>
<sequence length="443" mass="49842">MSTVTTKKKLVYKQDPDGVFRLKKLGDDDRLSTKSDKRTVDDYLNDLISCAYEVVEPNKVQPILSEDNVSLQSPTKSVKIQPQPSETHYDAQPSYPPQSPLPEPLASSATKENLTFKDRTNGLNITFPPSPQVGTSFSFPKMPVSTLNSSKMFHIPSFGLGLVIAITISQSSTYILSYSKIAFEYAKIGLVWVLILGAIAWYTGIIKVQEWSKLRTTLTSLTAKPSQEATSAPGTPISPTNILNHNHYFNQNQNQNQNREMHSHVHDYMGDSPPQASRSQSSRPRYKSRPSESRRNTATNIMPFKPHVRPEYASERSPSVPNLSHEKSSLPKLTRFNTSDNSKTNYWRFVERSRADNEPRHVKSFPKAAPLPSLPDEDLPFVNEVKLLSRKPGFDSFNEMEQVDDLPGFDIKRSNTSASKKSVLGTKQNYYKFLANADTLDHD</sequence>
<name>G3B3N9_CANTC</name>